<dbReference type="RefSeq" id="WP_100099471.1">
    <property type="nucleotide sequence ID" value="NZ_MDUZ01000046.1"/>
</dbReference>
<dbReference type="PROSITE" id="PS50943">
    <property type="entry name" value="HTH_CROC1"/>
    <property type="match status" value="1"/>
</dbReference>
<protein>
    <recommendedName>
        <fullName evidence="1">HTH cro/C1-type domain-containing protein</fullName>
    </recommendedName>
</protein>
<dbReference type="AlphaFoldDB" id="A0A2N9XWL3"/>
<evidence type="ECO:0000313" key="3">
    <source>
        <dbReference type="Proteomes" id="UP000229434"/>
    </source>
</evidence>
<gene>
    <name evidence="2" type="ORF">BHC49_09120</name>
</gene>
<dbReference type="GO" id="GO:0003677">
    <property type="term" value="F:DNA binding"/>
    <property type="evidence" value="ECO:0007669"/>
    <property type="project" value="InterPro"/>
</dbReference>
<dbReference type="OrthoDB" id="5679339at2"/>
<dbReference type="InterPro" id="IPR001387">
    <property type="entry name" value="Cro/C1-type_HTH"/>
</dbReference>
<dbReference type="Proteomes" id="UP000229434">
    <property type="component" value="Unassembled WGS sequence"/>
</dbReference>
<dbReference type="SUPFAM" id="SSF47413">
    <property type="entry name" value="lambda repressor-like DNA-binding domains"/>
    <property type="match status" value="1"/>
</dbReference>
<dbReference type="SMART" id="SM00530">
    <property type="entry name" value="HTH_XRE"/>
    <property type="match status" value="1"/>
</dbReference>
<dbReference type="InterPro" id="IPR010982">
    <property type="entry name" value="Lambda_DNA-bd_dom_sf"/>
</dbReference>
<organism evidence="2 3">
    <name type="scientific">Snodgrassella alvi</name>
    <dbReference type="NCBI Taxonomy" id="1196083"/>
    <lineage>
        <taxon>Bacteria</taxon>
        <taxon>Pseudomonadati</taxon>
        <taxon>Pseudomonadota</taxon>
        <taxon>Betaproteobacteria</taxon>
        <taxon>Neisseriales</taxon>
        <taxon>Neisseriaceae</taxon>
        <taxon>Snodgrassella</taxon>
    </lineage>
</organism>
<name>A0A2N9XWL3_9NEIS</name>
<feature type="domain" description="HTH cro/C1-type" evidence="1">
    <location>
        <begin position="59"/>
        <end position="111"/>
    </location>
</feature>
<evidence type="ECO:0000313" key="2">
    <source>
        <dbReference type="EMBL" id="PIT54096.1"/>
    </source>
</evidence>
<reference evidence="2 3" key="1">
    <citation type="journal article" date="2017" name="MBio">
        <title>Type VI secretion-mediated competition in the bee gut microbiome.</title>
        <authorList>
            <person name="Steele M.I."/>
            <person name="Kwong W.K."/>
            <person name="Powell J.E."/>
            <person name="Whiteley M."/>
            <person name="Moran N.A."/>
        </authorList>
    </citation>
    <scope>NUCLEOTIDE SEQUENCE [LARGE SCALE GENOMIC DNA]</scope>
    <source>
        <strain evidence="2 3">Nev3CBA3</strain>
    </source>
</reference>
<sequence length="115" mass="13032">MTALINYQIINNRFGNPEYVLVPYDKYLQLTSSSKINLTDGVPSEVVDLLFDKQYSPARAWREYLQLTQEECAKKLGITQPAYSQLESSKKPRKATRIKLATALGIHEGQLDLLA</sequence>
<comment type="caution">
    <text evidence="2">The sequence shown here is derived from an EMBL/GenBank/DDBJ whole genome shotgun (WGS) entry which is preliminary data.</text>
</comment>
<dbReference type="EMBL" id="MEIS01000117">
    <property type="protein sequence ID" value="PIT54096.1"/>
    <property type="molecule type" value="Genomic_DNA"/>
</dbReference>
<dbReference type="Pfam" id="PF01381">
    <property type="entry name" value="HTH_3"/>
    <property type="match status" value="1"/>
</dbReference>
<dbReference type="CDD" id="cd00093">
    <property type="entry name" value="HTH_XRE"/>
    <property type="match status" value="1"/>
</dbReference>
<proteinExistence type="predicted"/>
<accession>A0A2N9XWL3</accession>
<evidence type="ECO:0000259" key="1">
    <source>
        <dbReference type="PROSITE" id="PS50943"/>
    </source>
</evidence>
<dbReference type="Gene3D" id="1.10.260.40">
    <property type="entry name" value="lambda repressor-like DNA-binding domains"/>
    <property type="match status" value="1"/>
</dbReference>